<dbReference type="PIRSF" id="PIRSF000371">
    <property type="entry name" value="PFL_act_enz"/>
    <property type="match status" value="1"/>
</dbReference>
<organism evidence="12 13">
    <name type="scientific">Mediterraneibacter hominis</name>
    <dbReference type="NCBI Taxonomy" id="2763054"/>
    <lineage>
        <taxon>Bacteria</taxon>
        <taxon>Bacillati</taxon>
        <taxon>Bacillota</taxon>
        <taxon>Clostridia</taxon>
        <taxon>Lachnospirales</taxon>
        <taxon>Lachnospiraceae</taxon>
        <taxon>Mediterraneibacter</taxon>
    </lineage>
</organism>
<proteinExistence type="inferred from homology"/>
<comment type="caution">
    <text evidence="12">The sequence shown here is derived from an EMBL/GenBank/DDBJ whole genome shotgun (WGS) entry which is preliminary data.</text>
</comment>
<evidence type="ECO:0000256" key="3">
    <source>
        <dbReference type="ARBA" id="ARBA00022485"/>
    </source>
</evidence>
<evidence type="ECO:0000256" key="1">
    <source>
        <dbReference type="ARBA" id="ARBA00001966"/>
    </source>
</evidence>
<evidence type="ECO:0000256" key="4">
    <source>
        <dbReference type="ARBA" id="ARBA00022691"/>
    </source>
</evidence>
<dbReference type="Gene3D" id="3.30.70.20">
    <property type="match status" value="1"/>
</dbReference>
<evidence type="ECO:0000259" key="10">
    <source>
        <dbReference type="PROSITE" id="PS51379"/>
    </source>
</evidence>
<dbReference type="Pfam" id="PF04055">
    <property type="entry name" value="Radical_SAM"/>
    <property type="match status" value="1"/>
</dbReference>
<dbReference type="InterPro" id="IPR050014">
    <property type="entry name" value="T4HPD_activ_SAM"/>
</dbReference>
<keyword evidence="8" id="KW-0411">Iron-sulfur</keyword>
<dbReference type="SFLD" id="SFLDS00029">
    <property type="entry name" value="Radical_SAM"/>
    <property type="match status" value="1"/>
</dbReference>
<dbReference type="PROSITE" id="PS00198">
    <property type="entry name" value="4FE4S_FER_1"/>
    <property type="match status" value="1"/>
</dbReference>
<dbReference type="InterPro" id="IPR017900">
    <property type="entry name" value="4Fe4S_Fe_S_CS"/>
</dbReference>
<name>A0A923RPY2_9FIRM</name>
<evidence type="ECO:0000256" key="7">
    <source>
        <dbReference type="ARBA" id="ARBA00023004"/>
    </source>
</evidence>
<dbReference type="SUPFAM" id="SSF54862">
    <property type="entry name" value="4Fe-4S ferredoxins"/>
    <property type="match status" value="1"/>
</dbReference>
<evidence type="ECO:0000256" key="6">
    <source>
        <dbReference type="ARBA" id="ARBA00023002"/>
    </source>
</evidence>
<dbReference type="GO" id="GO:0043364">
    <property type="term" value="F:glycyl-radical enzyme activating activity"/>
    <property type="evidence" value="ECO:0007669"/>
    <property type="project" value="InterPro"/>
</dbReference>
<dbReference type="SFLD" id="SFLDG01118">
    <property type="entry name" value="activating_enzymes__group_2"/>
    <property type="match status" value="1"/>
</dbReference>
<evidence type="ECO:0000256" key="8">
    <source>
        <dbReference type="ARBA" id="ARBA00023014"/>
    </source>
</evidence>
<reference evidence="12" key="1">
    <citation type="submission" date="2020-08" db="EMBL/GenBank/DDBJ databases">
        <title>Genome public.</title>
        <authorList>
            <person name="Liu C."/>
            <person name="Sun Q."/>
        </authorList>
    </citation>
    <scope>NUCLEOTIDE SEQUENCE</scope>
    <source>
        <strain evidence="12">NSJ-55</strain>
    </source>
</reference>
<dbReference type="InterPro" id="IPR017896">
    <property type="entry name" value="4Fe4S_Fe-S-bd"/>
</dbReference>
<dbReference type="PROSITE" id="PS01087">
    <property type="entry name" value="RADICAL_ACTIVATING"/>
    <property type="match status" value="1"/>
</dbReference>
<dbReference type="NCBIfam" id="TIGR02494">
    <property type="entry name" value="PFLE_PFLC"/>
    <property type="match status" value="1"/>
</dbReference>
<comment type="cofactor">
    <cofactor evidence="1">
        <name>[4Fe-4S] cluster</name>
        <dbReference type="ChEBI" id="CHEBI:49883"/>
    </cofactor>
</comment>
<evidence type="ECO:0000256" key="2">
    <source>
        <dbReference type="ARBA" id="ARBA00009777"/>
    </source>
</evidence>
<evidence type="ECO:0000256" key="5">
    <source>
        <dbReference type="ARBA" id="ARBA00022723"/>
    </source>
</evidence>
<dbReference type="InterPro" id="IPR007197">
    <property type="entry name" value="rSAM"/>
</dbReference>
<feature type="domain" description="4Fe-4S ferredoxin-type" evidence="10">
    <location>
        <begin position="44"/>
        <end position="73"/>
    </location>
</feature>
<keyword evidence="4" id="KW-0949">S-adenosyl-L-methionine</keyword>
<dbReference type="PANTHER" id="PTHR30352:SF4">
    <property type="entry name" value="PYRUVATE FORMATE-LYASE 2-ACTIVATING ENZYME"/>
    <property type="match status" value="1"/>
</dbReference>
<feature type="domain" description="Radical SAM core" evidence="11">
    <location>
        <begin position="10"/>
        <end position="296"/>
    </location>
</feature>
<accession>A0A923RPY2</accession>
<dbReference type="GO" id="GO:0046872">
    <property type="term" value="F:metal ion binding"/>
    <property type="evidence" value="ECO:0007669"/>
    <property type="project" value="UniProtKB-KW"/>
</dbReference>
<dbReference type="SFLD" id="SFLDG01066">
    <property type="entry name" value="organic_radical-activating_enz"/>
    <property type="match status" value="1"/>
</dbReference>
<dbReference type="Proteomes" id="UP000652477">
    <property type="component" value="Unassembled WGS sequence"/>
</dbReference>
<dbReference type="InterPro" id="IPR034457">
    <property type="entry name" value="Organic_radical-activating"/>
</dbReference>
<keyword evidence="7" id="KW-0408">Iron</keyword>
<keyword evidence="3" id="KW-0004">4Fe-4S</keyword>
<feature type="domain" description="4Fe-4S ferredoxin-type" evidence="10">
    <location>
        <begin position="74"/>
        <end position="102"/>
    </location>
</feature>
<keyword evidence="6" id="KW-0560">Oxidoreductase</keyword>
<evidence type="ECO:0000313" key="12">
    <source>
        <dbReference type="EMBL" id="MBC5688950.1"/>
    </source>
</evidence>
<dbReference type="InterPro" id="IPR001989">
    <property type="entry name" value="Radical_activat_CS"/>
</dbReference>
<gene>
    <name evidence="12" type="ORF">H8S37_08430</name>
</gene>
<dbReference type="Gene3D" id="3.20.20.70">
    <property type="entry name" value="Aldolase class I"/>
    <property type="match status" value="1"/>
</dbReference>
<evidence type="ECO:0000256" key="9">
    <source>
        <dbReference type="ARBA" id="ARBA00047365"/>
    </source>
</evidence>
<dbReference type="InterPro" id="IPR012839">
    <property type="entry name" value="Organic_radical_activase"/>
</dbReference>
<sequence length="301" mass="33549">MRLITDIQKYSIHDGDGIRTTVFFKGCALKCQWCHNPETQKAEKELLYKEEGCIGCGACSKVCPNGAVSIQNGKAHTDRNICTACGECTDVCSLNLREIAGKEYTAEELVKELKKDEMFYEESGGGVTLSGGEVMLFDMDFVEAVAKKLKRAGIDVAIDTCGYAPRENFERILPFADTFLYDIKTMDNAVHKKYIGFGNEQILKNLEYLSCMGARIYIRIPTIREVNGDTASMKAILSYLKEKKIRAVQIHLLPYHNTGSSKYARIGKQYMGEALHAPSKEEMEGLAKLFKEAGYKVKIGG</sequence>
<keyword evidence="13" id="KW-1185">Reference proteome</keyword>
<protein>
    <submittedName>
        <fullName evidence="12">Glycyl-radical enzyme activating protein</fullName>
    </submittedName>
</protein>
<dbReference type="InterPro" id="IPR040074">
    <property type="entry name" value="BssD/PflA/YjjW"/>
</dbReference>
<keyword evidence="5" id="KW-0479">Metal-binding</keyword>
<dbReference type="InterPro" id="IPR058240">
    <property type="entry name" value="rSAM_sf"/>
</dbReference>
<comment type="similarity">
    <text evidence="2">Belongs to the organic radical-activating enzymes family.</text>
</comment>
<evidence type="ECO:0000259" key="11">
    <source>
        <dbReference type="PROSITE" id="PS51918"/>
    </source>
</evidence>
<dbReference type="GO" id="GO:0051539">
    <property type="term" value="F:4 iron, 4 sulfur cluster binding"/>
    <property type="evidence" value="ECO:0007669"/>
    <property type="project" value="UniProtKB-KW"/>
</dbReference>
<dbReference type="NCBIfam" id="NF043069">
    <property type="entry name" value="T4HPD_activ_SAM"/>
    <property type="match status" value="1"/>
</dbReference>
<dbReference type="RefSeq" id="WP_186875532.1">
    <property type="nucleotide sequence ID" value="NZ_JACOPF010000001.1"/>
</dbReference>
<dbReference type="PROSITE" id="PS51379">
    <property type="entry name" value="4FE4S_FER_2"/>
    <property type="match status" value="2"/>
</dbReference>
<dbReference type="EMBL" id="JACOPF010000001">
    <property type="protein sequence ID" value="MBC5688950.1"/>
    <property type="molecule type" value="Genomic_DNA"/>
</dbReference>
<dbReference type="PANTHER" id="PTHR30352">
    <property type="entry name" value="PYRUVATE FORMATE-LYASE-ACTIVATING ENZYME"/>
    <property type="match status" value="1"/>
</dbReference>
<dbReference type="Pfam" id="PF00037">
    <property type="entry name" value="Fer4"/>
    <property type="match status" value="1"/>
</dbReference>
<dbReference type="AlphaFoldDB" id="A0A923RPY2"/>
<evidence type="ECO:0000313" key="13">
    <source>
        <dbReference type="Proteomes" id="UP000652477"/>
    </source>
</evidence>
<dbReference type="PROSITE" id="PS51918">
    <property type="entry name" value="RADICAL_SAM"/>
    <property type="match status" value="1"/>
</dbReference>
<comment type="catalytic activity">
    <reaction evidence="9">
        <text>glycyl-[protein] + reduced [flavodoxin] + S-adenosyl-L-methionine = glycin-2-yl radical-[protein] + semiquinone [flavodoxin] + 5'-deoxyadenosine + L-methionine + H(+)</text>
        <dbReference type="Rhea" id="RHEA:61976"/>
        <dbReference type="Rhea" id="RHEA-COMP:10622"/>
        <dbReference type="Rhea" id="RHEA-COMP:14480"/>
        <dbReference type="Rhea" id="RHEA-COMP:15993"/>
        <dbReference type="Rhea" id="RHEA-COMP:15994"/>
        <dbReference type="ChEBI" id="CHEBI:15378"/>
        <dbReference type="ChEBI" id="CHEBI:17319"/>
        <dbReference type="ChEBI" id="CHEBI:29947"/>
        <dbReference type="ChEBI" id="CHEBI:32722"/>
        <dbReference type="ChEBI" id="CHEBI:57618"/>
        <dbReference type="ChEBI" id="CHEBI:57844"/>
        <dbReference type="ChEBI" id="CHEBI:59789"/>
        <dbReference type="ChEBI" id="CHEBI:140311"/>
    </reaction>
</comment>
<dbReference type="SUPFAM" id="SSF102114">
    <property type="entry name" value="Radical SAM enzymes"/>
    <property type="match status" value="1"/>
</dbReference>
<dbReference type="InterPro" id="IPR013785">
    <property type="entry name" value="Aldolase_TIM"/>
</dbReference>